<comment type="subcellular location">
    <subcellularLocation>
        <location evidence="1">Cell membrane</location>
        <topology evidence="1">Multi-pass membrane protein</topology>
    </subcellularLocation>
</comment>
<evidence type="ECO:0000313" key="8">
    <source>
        <dbReference type="Proteomes" id="UP000001219"/>
    </source>
</evidence>
<feature type="transmembrane region" description="Helical" evidence="5">
    <location>
        <begin position="51"/>
        <end position="76"/>
    </location>
</feature>
<keyword evidence="8" id="KW-1185">Reference proteome</keyword>
<dbReference type="Pfam" id="PF07690">
    <property type="entry name" value="MFS_1"/>
    <property type="match status" value="1"/>
</dbReference>
<dbReference type="HOGENOM" id="CLU_001265_62_1_11"/>
<keyword evidence="4 5" id="KW-0472">Membrane</keyword>
<dbReference type="InterPro" id="IPR020846">
    <property type="entry name" value="MFS_dom"/>
</dbReference>
<dbReference type="GO" id="GO:0022857">
    <property type="term" value="F:transmembrane transporter activity"/>
    <property type="evidence" value="ECO:0007669"/>
    <property type="project" value="InterPro"/>
</dbReference>
<feature type="transmembrane region" description="Helical" evidence="5">
    <location>
        <begin position="226"/>
        <end position="247"/>
    </location>
</feature>
<feature type="transmembrane region" description="Helical" evidence="5">
    <location>
        <begin position="391"/>
        <end position="411"/>
    </location>
</feature>
<dbReference type="InterPro" id="IPR036259">
    <property type="entry name" value="MFS_trans_sf"/>
</dbReference>
<evidence type="ECO:0000256" key="1">
    <source>
        <dbReference type="ARBA" id="ARBA00004651"/>
    </source>
</evidence>
<dbReference type="PANTHER" id="PTHR42718">
    <property type="entry name" value="MAJOR FACILITATOR SUPERFAMILY MULTIDRUG TRANSPORTER MFSC"/>
    <property type="match status" value="1"/>
</dbReference>
<dbReference type="GO" id="GO:0005886">
    <property type="term" value="C:plasma membrane"/>
    <property type="evidence" value="ECO:0007669"/>
    <property type="project" value="UniProtKB-SubCell"/>
</dbReference>
<feature type="transmembrane region" description="Helical" evidence="5">
    <location>
        <begin position="174"/>
        <end position="192"/>
    </location>
</feature>
<dbReference type="Gene3D" id="1.20.1250.20">
    <property type="entry name" value="MFS general substrate transporter like domains"/>
    <property type="match status" value="1"/>
</dbReference>
<reference evidence="7 8" key="2">
    <citation type="journal article" date="2010" name="Stand. Genomic Sci.">
        <title>Complete genome sequence of Gordonia bronchialis type strain (3410).</title>
        <authorList>
            <person name="Ivanova N."/>
            <person name="Sikorski J."/>
            <person name="Jando M."/>
            <person name="Lapidus A."/>
            <person name="Nolan M."/>
            <person name="Lucas S."/>
            <person name="Del Rio T.G."/>
            <person name="Tice H."/>
            <person name="Copeland A."/>
            <person name="Cheng J.F."/>
            <person name="Chen F."/>
            <person name="Bruce D."/>
            <person name="Goodwin L."/>
            <person name="Pitluck S."/>
            <person name="Mavromatis K."/>
            <person name="Ovchinnikova G."/>
            <person name="Pati A."/>
            <person name="Chen A."/>
            <person name="Palaniappan K."/>
            <person name="Land M."/>
            <person name="Hauser L."/>
            <person name="Chang Y.J."/>
            <person name="Jeffries C.D."/>
            <person name="Chain P."/>
            <person name="Saunders E."/>
            <person name="Han C."/>
            <person name="Detter J.C."/>
            <person name="Brettin T."/>
            <person name="Rohde M."/>
            <person name="Goker M."/>
            <person name="Bristow J."/>
            <person name="Eisen J.A."/>
            <person name="Markowitz V."/>
            <person name="Hugenholtz P."/>
            <person name="Klenk H.P."/>
            <person name="Kyrpides N.C."/>
        </authorList>
    </citation>
    <scope>NUCLEOTIDE SEQUENCE [LARGE SCALE GENOMIC DNA]</scope>
    <source>
        <strain evidence="8">ATCC 25592 / DSM 43247 / BCRC 13721 / JCM 3198 / KCTC 3076 / NBRC 16047 / NCTC 10667</strain>
    </source>
</reference>
<organism evidence="7 8">
    <name type="scientific">Gordonia bronchialis (strain ATCC 25592 / DSM 43247 / BCRC 13721 / JCM 3198 / KCTC 3076 / NBRC 16047 / NCTC 10667)</name>
    <name type="common">Rhodococcus bronchialis</name>
    <dbReference type="NCBI Taxonomy" id="526226"/>
    <lineage>
        <taxon>Bacteria</taxon>
        <taxon>Bacillati</taxon>
        <taxon>Actinomycetota</taxon>
        <taxon>Actinomycetes</taxon>
        <taxon>Mycobacteriales</taxon>
        <taxon>Gordoniaceae</taxon>
        <taxon>Gordonia</taxon>
    </lineage>
</organism>
<dbReference type="AlphaFoldDB" id="D0LE85"/>
<evidence type="ECO:0000256" key="2">
    <source>
        <dbReference type="ARBA" id="ARBA00022692"/>
    </source>
</evidence>
<evidence type="ECO:0000313" key="7">
    <source>
        <dbReference type="EMBL" id="ACY22677.1"/>
    </source>
</evidence>
<dbReference type="Proteomes" id="UP000001219">
    <property type="component" value="Chromosome"/>
</dbReference>
<feature type="transmembrane region" description="Helical" evidence="5">
    <location>
        <begin position="292"/>
        <end position="311"/>
    </location>
</feature>
<feature type="transmembrane region" description="Helical" evidence="5">
    <location>
        <begin position="148"/>
        <end position="168"/>
    </location>
</feature>
<sequence length="438" mass="46966">MTAQSGVARSLTARPMVIWIVAVTVYFLAVLHRSSMAVAGLLAAERFHISASALSTFVVLQLLVYAAMQVPVGLLVDRFGPRRVLLTGTLILTLAQLSFAFADNYMWALGSRFFVGVGDAMTFVCVLRLVTSWFPVRRIPLMTQLTGVLGQLGAVAAATPMTWALSAWGWTRSYIATAVLGAALLVVSLVVIRDTPHKRTTSGPLLGLAGIKASLSASWGHPGTRLGFWTHFSTQFSATVLGLLWGFPFFVQGAGQSDAAAGVLLSLMVFSIIAFGPVFAGLITRWPWHRSTLVLGVVGLIAGMWTLVLAWPGNPPFGVLVVLVMVCGMGGPASMIGFDYGRTSNPVDRVSSATGIINQGGFFASLSLVAMIGVILDWRTPDGVAGYTADAFTWAMSAQYLLWGIGAIQIFRYRRKGRAKLLRDDPVLWSQQSGRPVP</sequence>
<keyword evidence="3 5" id="KW-1133">Transmembrane helix</keyword>
<feature type="transmembrane region" description="Helical" evidence="5">
    <location>
        <begin position="259"/>
        <end position="280"/>
    </location>
</feature>
<feature type="transmembrane region" description="Helical" evidence="5">
    <location>
        <begin position="83"/>
        <end position="101"/>
    </location>
</feature>
<keyword evidence="2 5" id="KW-0812">Transmembrane</keyword>
<dbReference type="InterPro" id="IPR011701">
    <property type="entry name" value="MFS"/>
</dbReference>
<dbReference type="STRING" id="526226.Gbro_3484"/>
<evidence type="ECO:0000259" key="6">
    <source>
        <dbReference type="PROSITE" id="PS50850"/>
    </source>
</evidence>
<protein>
    <submittedName>
        <fullName evidence="7">Major facilitator superfamily MFS_1</fullName>
    </submittedName>
</protein>
<accession>D0LE85</accession>
<dbReference type="PANTHER" id="PTHR42718:SF48">
    <property type="entry name" value="CONSERVED TWO-DOMAIN MEMBRANE PROTEIN-RELATED"/>
    <property type="match status" value="1"/>
</dbReference>
<gene>
    <name evidence="7" type="ordered locus">Gbro_3484</name>
</gene>
<dbReference type="eggNOG" id="COG2223">
    <property type="taxonomic scope" value="Bacteria"/>
</dbReference>
<proteinExistence type="predicted"/>
<evidence type="ECO:0000256" key="5">
    <source>
        <dbReference type="SAM" id="Phobius"/>
    </source>
</evidence>
<evidence type="ECO:0000256" key="3">
    <source>
        <dbReference type="ARBA" id="ARBA00022989"/>
    </source>
</evidence>
<dbReference type="KEGG" id="gbr:Gbro_3484"/>
<evidence type="ECO:0000256" key="4">
    <source>
        <dbReference type="ARBA" id="ARBA00023136"/>
    </source>
</evidence>
<feature type="transmembrane region" description="Helical" evidence="5">
    <location>
        <begin position="12"/>
        <end position="31"/>
    </location>
</feature>
<name>D0LE85_GORB4</name>
<dbReference type="SUPFAM" id="SSF103473">
    <property type="entry name" value="MFS general substrate transporter"/>
    <property type="match status" value="1"/>
</dbReference>
<feature type="domain" description="Major facilitator superfamily (MFS) profile" evidence="6">
    <location>
        <begin position="18"/>
        <end position="416"/>
    </location>
</feature>
<feature type="transmembrane region" description="Helical" evidence="5">
    <location>
        <begin position="113"/>
        <end position="136"/>
    </location>
</feature>
<feature type="transmembrane region" description="Helical" evidence="5">
    <location>
        <begin position="317"/>
        <end position="340"/>
    </location>
</feature>
<dbReference type="EMBL" id="CP001802">
    <property type="protein sequence ID" value="ACY22677.1"/>
    <property type="molecule type" value="Genomic_DNA"/>
</dbReference>
<reference evidence="8" key="1">
    <citation type="submission" date="2009-10" db="EMBL/GenBank/DDBJ databases">
        <title>The complete chromosome of Gordonia bronchialis DSM 43247.</title>
        <authorList>
            <consortium name="US DOE Joint Genome Institute (JGI-PGF)"/>
            <person name="Lucas S."/>
            <person name="Copeland A."/>
            <person name="Lapidus A."/>
            <person name="Glavina del Rio T."/>
            <person name="Dalin E."/>
            <person name="Tice H."/>
            <person name="Bruce D."/>
            <person name="Goodwin L."/>
            <person name="Pitluck S."/>
            <person name="Kyrpides N."/>
            <person name="Mavromatis K."/>
            <person name="Ivanova N."/>
            <person name="Ovchinnikova G."/>
            <person name="Saunders E."/>
            <person name="Brettin T."/>
            <person name="Detter J.C."/>
            <person name="Han C."/>
            <person name="Larimer F."/>
            <person name="Land M."/>
            <person name="Hauser L."/>
            <person name="Markowitz V."/>
            <person name="Cheng J.-F."/>
            <person name="Hugenholtz P."/>
            <person name="Woyke T."/>
            <person name="Wu D."/>
            <person name="Jando M."/>
            <person name="Schneider S."/>
            <person name="Goeker M."/>
            <person name="Klenk H.-P."/>
            <person name="Eisen J.A."/>
        </authorList>
    </citation>
    <scope>NUCLEOTIDE SEQUENCE [LARGE SCALE GENOMIC DNA]</scope>
    <source>
        <strain evidence="8">ATCC 25592 / DSM 43247 / BCRC 13721 / JCM 3198 / KCTC 3076 / NBRC 16047 / NCTC 10667</strain>
    </source>
</reference>
<dbReference type="PROSITE" id="PS50850">
    <property type="entry name" value="MFS"/>
    <property type="match status" value="1"/>
</dbReference>
<feature type="transmembrane region" description="Helical" evidence="5">
    <location>
        <begin position="361"/>
        <end position="379"/>
    </location>
</feature>